<dbReference type="Pfam" id="PF01510">
    <property type="entry name" value="Amidase_2"/>
    <property type="match status" value="1"/>
</dbReference>
<gene>
    <name evidence="14" type="primary">ampD</name>
    <name evidence="14" type="ORF">DXX93_16785</name>
</gene>
<comment type="similarity">
    <text evidence="4">Belongs to the N-acetylmuramoyl-L-alanine amidase 2 family.</text>
</comment>
<dbReference type="SMART" id="SM00644">
    <property type="entry name" value="Ami_2"/>
    <property type="match status" value="1"/>
</dbReference>
<reference evidence="14 15" key="1">
    <citation type="submission" date="2018-08" db="EMBL/GenBank/DDBJ databases">
        <title>Thalassotalea euphylliae genome.</title>
        <authorList>
            <person name="Summers S."/>
            <person name="Rice S.A."/>
            <person name="Freckelton M.L."/>
            <person name="Nedved B.T."/>
            <person name="Hadfield M.G."/>
        </authorList>
    </citation>
    <scope>NUCLEOTIDE SEQUENCE [LARGE SCALE GENOMIC DNA]</scope>
    <source>
        <strain evidence="14 15">H1</strain>
    </source>
</reference>
<dbReference type="SUPFAM" id="SSF55846">
    <property type="entry name" value="N-acetylmuramoyl-L-alanine amidase-like"/>
    <property type="match status" value="1"/>
</dbReference>
<organism evidence="14 15">
    <name type="scientific">Thalassotalea euphylliae</name>
    <dbReference type="NCBI Taxonomy" id="1655234"/>
    <lineage>
        <taxon>Bacteria</taxon>
        <taxon>Pseudomonadati</taxon>
        <taxon>Pseudomonadota</taxon>
        <taxon>Gammaproteobacteria</taxon>
        <taxon>Alteromonadales</taxon>
        <taxon>Colwelliaceae</taxon>
        <taxon>Thalassotalea</taxon>
    </lineage>
</organism>
<keyword evidence="10" id="KW-0961">Cell wall biogenesis/degradation</keyword>
<evidence type="ECO:0000256" key="8">
    <source>
        <dbReference type="ARBA" id="ARBA00022801"/>
    </source>
</evidence>
<dbReference type="NCBIfam" id="NF008758">
    <property type="entry name" value="PRK11789.1"/>
    <property type="match status" value="1"/>
</dbReference>
<keyword evidence="8" id="KW-0378">Hydrolase</keyword>
<dbReference type="Proteomes" id="UP000256478">
    <property type="component" value="Unassembled WGS sequence"/>
</dbReference>
<evidence type="ECO:0000256" key="6">
    <source>
        <dbReference type="ARBA" id="ARBA00022490"/>
    </source>
</evidence>
<keyword evidence="6" id="KW-0963">Cytoplasm</keyword>
<evidence type="ECO:0000313" key="15">
    <source>
        <dbReference type="Proteomes" id="UP000256478"/>
    </source>
</evidence>
<evidence type="ECO:0000256" key="3">
    <source>
        <dbReference type="ARBA" id="ARBA00004496"/>
    </source>
</evidence>
<dbReference type="EMBL" id="QUOU01000001">
    <property type="protein sequence ID" value="REL28990.1"/>
    <property type="molecule type" value="Genomic_DNA"/>
</dbReference>
<evidence type="ECO:0000259" key="13">
    <source>
        <dbReference type="SMART" id="SM00644"/>
    </source>
</evidence>
<keyword evidence="9" id="KW-0862">Zinc</keyword>
<name>A0A3E0TX24_9GAMM</name>
<evidence type="ECO:0000256" key="4">
    <source>
        <dbReference type="ARBA" id="ARBA00007553"/>
    </source>
</evidence>
<dbReference type="InterPro" id="IPR051206">
    <property type="entry name" value="NAMLAA_amidase_2"/>
</dbReference>
<dbReference type="Gene3D" id="3.40.80.10">
    <property type="entry name" value="Peptidoglycan recognition protein-like"/>
    <property type="match status" value="1"/>
</dbReference>
<proteinExistence type="inferred from homology"/>
<keyword evidence="7" id="KW-0479">Metal-binding</keyword>
<protein>
    <recommendedName>
        <fullName evidence="11">1,6-anhydro-N-acetylmuramyl-L-alanine amidase AmpD</fullName>
        <ecNumber evidence="5">3.5.1.28</ecNumber>
    </recommendedName>
    <alternativeName>
        <fullName evidence="12">N-acetylmuramoyl-L-alanine amidase</fullName>
    </alternativeName>
</protein>
<dbReference type="InterPro" id="IPR002502">
    <property type="entry name" value="Amidase_domain"/>
</dbReference>
<dbReference type="GO" id="GO:0008745">
    <property type="term" value="F:N-acetylmuramoyl-L-alanine amidase activity"/>
    <property type="evidence" value="ECO:0007669"/>
    <property type="project" value="UniProtKB-EC"/>
</dbReference>
<comment type="cofactor">
    <cofactor evidence="2">
        <name>Zn(2+)</name>
        <dbReference type="ChEBI" id="CHEBI:29105"/>
    </cofactor>
</comment>
<dbReference type="PANTHER" id="PTHR30417:SF4">
    <property type="entry name" value="1,6-ANHYDRO-N-ACETYLMURAMYL-L-ALANINE AMIDASE AMPD"/>
    <property type="match status" value="1"/>
</dbReference>
<evidence type="ECO:0000256" key="12">
    <source>
        <dbReference type="ARBA" id="ARBA00042615"/>
    </source>
</evidence>
<sequence>MLTIQNGWLMEAEHQQSSHFSVRDTRDEISLLVVHNISLPPGEFGGPYITDLFLGRLDKSADPYFDDIYQLQVSAHCLIRRDGQVIQYVSFDDKAWHAGVSEFEGRERCNDFSIGIELEGTDTTPYTEEQYQQLVSLVRKLQESYPLIRHNKIVGHCDIAPNRKTDPGVAFDWQHFHALLDNDK</sequence>
<evidence type="ECO:0000256" key="10">
    <source>
        <dbReference type="ARBA" id="ARBA00023316"/>
    </source>
</evidence>
<evidence type="ECO:0000256" key="11">
    <source>
        <dbReference type="ARBA" id="ARBA00039257"/>
    </source>
</evidence>
<comment type="caution">
    <text evidence="14">The sequence shown here is derived from an EMBL/GenBank/DDBJ whole genome shotgun (WGS) entry which is preliminary data.</text>
</comment>
<dbReference type="GO" id="GO:0009254">
    <property type="term" value="P:peptidoglycan turnover"/>
    <property type="evidence" value="ECO:0007669"/>
    <property type="project" value="TreeGrafter"/>
</dbReference>
<evidence type="ECO:0000313" key="14">
    <source>
        <dbReference type="EMBL" id="REL28990.1"/>
    </source>
</evidence>
<dbReference type="GO" id="GO:0071555">
    <property type="term" value="P:cell wall organization"/>
    <property type="evidence" value="ECO:0007669"/>
    <property type="project" value="UniProtKB-KW"/>
</dbReference>
<dbReference type="GO" id="GO:0005737">
    <property type="term" value="C:cytoplasm"/>
    <property type="evidence" value="ECO:0007669"/>
    <property type="project" value="UniProtKB-SubCell"/>
</dbReference>
<dbReference type="EC" id="3.5.1.28" evidence="5"/>
<feature type="domain" description="N-acetylmuramoyl-L-alanine amidase" evidence="13">
    <location>
        <begin position="17"/>
        <end position="168"/>
    </location>
</feature>
<dbReference type="CDD" id="cd06583">
    <property type="entry name" value="PGRP"/>
    <property type="match status" value="1"/>
</dbReference>
<dbReference type="GO" id="GO:0046872">
    <property type="term" value="F:metal ion binding"/>
    <property type="evidence" value="ECO:0007669"/>
    <property type="project" value="UniProtKB-KW"/>
</dbReference>
<comment type="catalytic activity">
    <reaction evidence="1">
        <text>Hydrolyzes the link between N-acetylmuramoyl residues and L-amino acid residues in certain cell-wall glycopeptides.</text>
        <dbReference type="EC" id="3.5.1.28"/>
    </reaction>
</comment>
<dbReference type="OrthoDB" id="9794842at2"/>
<accession>A0A3E0TX24</accession>
<evidence type="ECO:0000256" key="9">
    <source>
        <dbReference type="ARBA" id="ARBA00022833"/>
    </source>
</evidence>
<evidence type="ECO:0000256" key="2">
    <source>
        <dbReference type="ARBA" id="ARBA00001947"/>
    </source>
</evidence>
<dbReference type="FunFam" id="3.40.80.10:FF:000002">
    <property type="entry name" value="1,6-anhydro-N-acetylmuramyl-L-alanine amidase"/>
    <property type="match status" value="1"/>
</dbReference>
<dbReference type="AlphaFoldDB" id="A0A3E0TX24"/>
<dbReference type="RefSeq" id="WP_116010013.1">
    <property type="nucleotide sequence ID" value="NZ_QUOU01000001.1"/>
</dbReference>
<dbReference type="InterPro" id="IPR036505">
    <property type="entry name" value="Amidase/PGRP_sf"/>
</dbReference>
<comment type="subcellular location">
    <subcellularLocation>
        <location evidence="3">Cytoplasm</location>
    </subcellularLocation>
</comment>
<evidence type="ECO:0000256" key="1">
    <source>
        <dbReference type="ARBA" id="ARBA00001561"/>
    </source>
</evidence>
<dbReference type="GO" id="GO:0009253">
    <property type="term" value="P:peptidoglycan catabolic process"/>
    <property type="evidence" value="ECO:0007669"/>
    <property type="project" value="InterPro"/>
</dbReference>
<evidence type="ECO:0000256" key="5">
    <source>
        <dbReference type="ARBA" id="ARBA00011901"/>
    </source>
</evidence>
<evidence type="ECO:0000256" key="7">
    <source>
        <dbReference type="ARBA" id="ARBA00022723"/>
    </source>
</evidence>
<dbReference type="PANTHER" id="PTHR30417">
    <property type="entry name" value="N-ACETYLMURAMOYL-L-ALANINE AMIDASE AMID"/>
    <property type="match status" value="1"/>
</dbReference>